<evidence type="ECO:0000256" key="8">
    <source>
        <dbReference type="PIRSR" id="PIRSR004682-1"/>
    </source>
</evidence>
<dbReference type="PIRSF" id="PIRSF004682">
    <property type="entry name" value="GmhB"/>
    <property type="match status" value="1"/>
</dbReference>
<dbReference type="GO" id="GO:0016791">
    <property type="term" value="F:phosphatase activity"/>
    <property type="evidence" value="ECO:0007669"/>
    <property type="project" value="InterPro"/>
</dbReference>
<evidence type="ECO:0000256" key="6">
    <source>
        <dbReference type="ARBA" id="ARBA00031828"/>
    </source>
</evidence>
<dbReference type="STRING" id="1802591.A2113_03965"/>
<feature type="site" description="Stabilizes the phosphoryl group" evidence="9">
    <location>
        <position position="59"/>
    </location>
</feature>
<dbReference type="Proteomes" id="UP000176299">
    <property type="component" value="Unassembled WGS sequence"/>
</dbReference>
<feature type="site" description="Contributes to substrate recognition" evidence="9">
    <location>
        <position position="116"/>
    </location>
</feature>
<comment type="cofactor">
    <cofactor evidence="10">
        <name>Zn(2+)</name>
        <dbReference type="ChEBI" id="CHEBI:29105"/>
    </cofactor>
</comment>
<evidence type="ECO:0000256" key="2">
    <source>
        <dbReference type="ARBA" id="ARBA00022490"/>
    </source>
</evidence>
<name>A0A1G1W271_9BACT</name>
<evidence type="ECO:0000256" key="3">
    <source>
        <dbReference type="ARBA" id="ARBA00022723"/>
    </source>
</evidence>
<dbReference type="EMBL" id="MHCN01000011">
    <property type="protein sequence ID" value="OGY21684.1"/>
    <property type="molecule type" value="Genomic_DNA"/>
</dbReference>
<dbReference type="GO" id="GO:0005975">
    <property type="term" value="P:carbohydrate metabolic process"/>
    <property type="evidence" value="ECO:0007669"/>
    <property type="project" value="InterPro"/>
</dbReference>
<evidence type="ECO:0000313" key="11">
    <source>
        <dbReference type="EMBL" id="OGY21684.1"/>
    </source>
</evidence>
<dbReference type="GO" id="GO:0046872">
    <property type="term" value="F:metal ion binding"/>
    <property type="evidence" value="ECO:0007669"/>
    <property type="project" value="UniProtKB-KW"/>
</dbReference>
<keyword evidence="4 7" id="KW-0378">Hydrolase</keyword>
<proteinExistence type="inferred from homology"/>
<dbReference type="GO" id="GO:0005737">
    <property type="term" value="C:cytoplasm"/>
    <property type="evidence" value="ECO:0007669"/>
    <property type="project" value="UniProtKB-SubCell"/>
</dbReference>
<dbReference type="NCBIfam" id="TIGR01656">
    <property type="entry name" value="Histidinol-ppas"/>
    <property type="match status" value="1"/>
</dbReference>
<dbReference type="InterPro" id="IPR023214">
    <property type="entry name" value="HAD_sf"/>
</dbReference>
<feature type="binding site" evidence="10">
    <location>
        <position position="98"/>
    </location>
    <ligand>
        <name>Zn(2+)</name>
        <dbReference type="ChEBI" id="CHEBI:29105"/>
    </ligand>
</feature>
<keyword evidence="10" id="KW-0862">Zinc</keyword>
<dbReference type="PANTHER" id="PTHR42891">
    <property type="entry name" value="D-GLYCERO-BETA-D-MANNO-HEPTOSE-1,7-BISPHOSPHATE 7-PHOSPHATASE"/>
    <property type="match status" value="1"/>
</dbReference>
<reference evidence="11 12" key="1">
    <citation type="journal article" date="2016" name="Nat. Commun.">
        <title>Thousands of microbial genomes shed light on interconnected biogeochemical processes in an aquifer system.</title>
        <authorList>
            <person name="Anantharaman K."/>
            <person name="Brown C.T."/>
            <person name="Hug L.A."/>
            <person name="Sharon I."/>
            <person name="Castelle C.J."/>
            <person name="Probst A.J."/>
            <person name="Thomas B.C."/>
            <person name="Singh A."/>
            <person name="Wilkins M.J."/>
            <person name="Karaoz U."/>
            <person name="Brodie E.L."/>
            <person name="Williams K.H."/>
            <person name="Hubbard S.S."/>
            <person name="Banfield J.F."/>
        </authorList>
    </citation>
    <scope>NUCLEOTIDE SEQUENCE [LARGE SCALE GENOMIC DNA]</scope>
</reference>
<keyword evidence="10" id="KW-0460">Magnesium</keyword>
<dbReference type="PANTHER" id="PTHR42891:SF1">
    <property type="entry name" value="D-GLYCERO-BETA-D-MANNO-HEPTOSE-1,7-BISPHOSPHATE 7-PHOSPHATASE"/>
    <property type="match status" value="1"/>
</dbReference>
<keyword evidence="2 7" id="KW-0963">Cytoplasm</keyword>
<sequence length="197" mass="22555">MKNKAVFFDRDGTILEMVYNEETEIIDSPSRPNEVRLSPGSIDVLKQLKSLGYLLVLISNQPGIGIKKLTEQNFEKIRRKFNEELEKGGVKLEKEYYCFHHPFAQIEEYRKKCNCRKPGIKFFKDAEEEFNIDLSKSWAIGDGVNDILAGDKAGTKTILIANLLESAYLSIIEDKLKGVKPDFIVKKPKEIISIIRE</sequence>
<feature type="binding site" evidence="10">
    <location>
        <position position="142"/>
    </location>
    <ligand>
        <name>Mg(2+)</name>
        <dbReference type="ChEBI" id="CHEBI:18420"/>
    </ligand>
</feature>
<keyword evidence="5 7" id="KW-0119">Carbohydrate metabolism</keyword>
<comment type="similarity">
    <text evidence="7">Belongs to the gmhB family.</text>
</comment>
<feature type="site" description="Stabilizes the phosphoryl group" evidence="9">
    <location>
        <position position="117"/>
    </location>
</feature>
<feature type="binding site" evidence="10">
    <location>
        <position position="113"/>
    </location>
    <ligand>
        <name>Zn(2+)</name>
        <dbReference type="ChEBI" id="CHEBI:29105"/>
    </ligand>
</feature>
<dbReference type="SUPFAM" id="SSF56784">
    <property type="entry name" value="HAD-like"/>
    <property type="match status" value="1"/>
</dbReference>
<evidence type="ECO:0000256" key="7">
    <source>
        <dbReference type="PIRNR" id="PIRNR004682"/>
    </source>
</evidence>
<dbReference type="Pfam" id="PF13242">
    <property type="entry name" value="Hydrolase_like"/>
    <property type="match status" value="1"/>
</dbReference>
<feature type="active site" description="Nucleophile" evidence="8">
    <location>
        <position position="9"/>
    </location>
</feature>
<comment type="cofactor">
    <cofactor evidence="10">
        <name>Mg(2+)</name>
        <dbReference type="ChEBI" id="CHEBI:18420"/>
    </cofactor>
</comment>
<dbReference type="Gene3D" id="3.40.50.1000">
    <property type="entry name" value="HAD superfamily/HAD-like"/>
    <property type="match status" value="1"/>
</dbReference>
<keyword evidence="3 10" id="KW-0479">Metal-binding</keyword>
<dbReference type="EC" id="3.1.3.-" evidence="7"/>
<dbReference type="InterPro" id="IPR006543">
    <property type="entry name" value="Histidinol-phos"/>
</dbReference>
<dbReference type="AlphaFoldDB" id="A0A1G1W271"/>
<evidence type="ECO:0000256" key="1">
    <source>
        <dbReference type="ARBA" id="ARBA00004496"/>
    </source>
</evidence>
<evidence type="ECO:0000256" key="4">
    <source>
        <dbReference type="ARBA" id="ARBA00022801"/>
    </source>
</evidence>
<dbReference type="InterPro" id="IPR036412">
    <property type="entry name" value="HAD-like_sf"/>
</dbReference>
<organism evidence="11 12">
    <name type="scientific">Candidatus Woykebacteria bacterium GWA1_44_8</name>
    <dbReference type="NCBI Taxonomy" id="1802591"/>
    <lineage>
        <taxon>Bacteria</taxon>
        <taxon>Candidatus Woykeibacteriota</taxon>
    </lineage>
</organism>
<feature type="binding site" evidence="10">
    <location>
        <position position="115"/>
    </location>
    <ligand>
        <name>Zn(2+)</name>
        <dbReference type="ChEBI" id="CHEBI:29105"/>
    </ligand>
</feature>
<feature type="binding site" evidence="10">
    <location>
        <position position="100"/>
    </location>
    <ligand>
        <name>Zn(2+)</name>
        <dbReference type="ChEBI" id="CHEBI:29105"/>
    </ligand>
</feature>
<feature type="binding site" evidence="10">
    <location>
        <position position="9"/>
    </location>
    <ligand>
        <name>Mg(2+)</name>
        <dbReference type="ChEBI" id="CHEBI:18420"/>
    </ligand>
</feature>
<dbReference type="InterPro" id="IPR006549">
    <property type="entry name" value="HAD-SF_hydro_IIIA"/>
</dbReference>
<dbReference type="NCBIfam" id="TIGR01662">
    <property type="entry name" value="HAD-SF-IIIA"/>
    <property type="match status" value="1"/>
</dbReference>
<feature type="binding site" evidence="10">
    <location>
        <position position="11"/>
    </location>
    <ligand>
        <name>Mg(2+)</name>
        <dbReference type="ChEBI" id="CHEBI:18420"/>
    </ligand>
</feature>
<feature type="active site" description="Nucleophile" evidence="8">
    <location>
        <position position="11"/>
    </location>
</feature>
<gene>
    <name evidence="11" type="ORF">A2113_03965</name>
</gene>
<evidence type="ECO:0000313" key="12">
    <source>
        <dbReference type="Proteomes" id="UP000176299"/>
    </source>
</evidence>
<protein>
    <recommendedName>
        <fullName evidence="6 7">D,D-heptose 1,7-bisphosphate phosphatase</fullName>
        <ecNumber evidence="7">3.1.3.-</ecNumber>
    </recommendedName>
</protein>
<dbReference type="InterPro" id="IPR004446">
    <property type="entry name" value="Heptose_bisP_phosphatase"/>
</dbReference>
<evidence type="ECO:0000256" key="9">
    <source>
        <dbReference type="PIRSR" id="PIRSR004682-3"/>
    </source>
</evidence>
<evidence type="ECO:0000256" key="5">
    <source>
        <dbReference type="ARBA" id="ARBA00023277"/>
    </source>
</evidence>
<evidence type="ECO:0000256" key="10">
    <source>
        <dbReference type="PIRSR" id="PIRSR004682-4"/>
    </source>
</evidence>
<comment type="subcellular location">
    <subcellularLocation>
        <location evidence="1 7">Cytoplasm</location>
    </subcellularLocation>
</comment>
<accession>A0A1G1W271</accession>
<comment type="caution">
    <text evidence="11">The sequence shown here is derived from an EMBL/GenBank/DDBJ whole genome shotgun (WGS) entry which is preliminary data.</text>
</comment>